<keyword evidence="2" id="KW-1185">Reference proteome</keyword>
<comment type="caution">
    <text evidence="1">The sequence shown here is derived from an EMBL/GenBank/DDBJ whole genome shotgun (WGS) entry which is preliminary data.</text>
</comment>
<name>A0A365U8R7_9RHOB</name>
<dbReference type="AlphaFoldDB" id="A0A365U8R7"/>
<accession>A0A365U8R7</accession>
<sequence length="47" mass="5644">MTNRIALWLALAILAAIVADQVWWNGEGFIFLMRRFYALVEWLAFWR</sequence>
<dbReference type="RefSeq" id="WP_113289458.1">
    <property type="nucleotide sequence ID" value="NZ_QNTQ01000008.1"/>
</dbReference>
<protein>
    <submittedName>
        <fullName evidence="1">Glyceraldehyde-3-phosphate dehydrogenase</fullName>
    </submittedName>
</protein>
<proteinExistence type="predicted"/>
<reference evidence="1 2" key="1">
    <citation type="submission" date="2018-07" db="EMBL/GenBank/DDBJ databases">
        <title>Rhodosalinus sp. strain E84T genomic sequence and assembly.</title>
        <authorList>
            <person name="Liu Z.-W."/>
            <person name="Lu D.-C."/>
        </authorList>
    </citation>
    <scope>NUCLEOTIDE SEQUENCE [LARGE SCALE GENOMIC DNA]</scope>
    <source>
        <strain evidence="1 2">E84</strain>
    </source>
</reference>
<organism evidence="1 2">
    <name type="scientific">Rhodosalinus halophilus</name>
    <dbReference type="NCBI Taxonomy" id="2259333"/>
    <lineage>
        <taxon>Bacteria</taxon>
        <taxon>Pseudomonadati</taxon>
        <taxon>Pseudomonadota</taxon>
        <taxon>Alphaproteobacteria</taxon>
        <taxon>Rhodobacterales</taxon>
        <taxon>Paracoccaceae</taxon>
        <taxon>Rhodosalinus</taxon>
    </lineage>
</organism>
<dbReference type="EMBL" id="QNTQ01000008">
    <property type="protein sequence ID" value="RBI85130.1"/>
    <property type="molecule type" value="Genomic_DNA"/>
</dbReference>
<dbReference type="Proteomes" id="UP000253370">
    <property type="component" value="Unassembled WGS sequence"/>
</dbReference>
<evidence type="ECO:0000313" key="1">
    <source>
        <dbReference type="EMBL" id="RBI85130.1"/>
    </source>
</evidence>
<gene>
    <name evidence="1" type="ORF">DRV85_10785</name>
</gene>
<evidence type="ECO:0000313" key="2">
    <source>
        <dbReference type="Proteomes" id="UP000253370"/>
    </source>
</evidence>